<feature type="transmembrane region" description="Helical" evidence="12">
    <location>
        <begin position="270"/>
        <end position="291"/>
    </location>
</feature>
<dbReference type="PROSITE" id="PS01347">
    <property type="entry name" value="MRAY_1"/>
    <property type="match status" value="1"/>
</dbReference>
<keyword evidence="15" id="KW-1185">Reference proteome</keyword>
<dbReference type="EC" id="2.7.8.13" evidence="12 13"/>
<keyword evidence="5 12" id="KW-0812">Transmembrane</keyword>
<evidence type="ECO:0000256" key="11">
    <source>
        <dbReference type="ARBA" id="ARBA00023316"/>
    </source>
</evidence>
<accession>A0ABT6Q0Y5</accession>
<comment type="similarity">
    <text evidence="2 12">Belongs to the glycosyltransferase 4 family. MraY subfamily.</text>
</comment>
<dbReference type="Proteomes" id="UP001431634">
    <property type="component" value="Unassembled WGS sequence"/>
</dbReference>
<evidence type="ECO:0000256" key="7">
    <source>
        <dbReference type="ARBA" id="ARBA00022984"/>
    </source>
</evidence>
<dbReference type="NCBIfam" id="TIGR00445">
    <property type="entry name" value="mraY"/>
    <property type="match status" value="1"/>
</dbReference>
<evidence type="ECO:0000256" key="1">
    <source>
        <dbReference type="ARBA" id="ARBA00004141"/>
    </source>
</evidence>
<evidence type="ECO:0000313" key="15">
    <source>
        <dbReference type="Proteomes" id="UP001431634"/>
    </source>
</evidence>
<sequence length="367" mass="40455">MLYDLIMHHGLEYKPLLNLFRYITFRAGAACFTAFFLSLWLGPYIIAKLHKIQRDGQPIRALGPERHIKEKAGTPTMGGVMILFTLTVATLLWSDWTNGFIWIVLLVTLGFGLIGFFDDYQKLAKRNSDGLSKRTRLGGEFLISLVAAFLLQQLMPITPTDNLQNMLALPFFKTVLIPLGYFFPIFGMVVIAGFGNAVNFTDGLDGLAIVPVVIAFLVFALISYIVGNAVFAEYLQLHFVPQTGELGIFCAAVIGAGLGFLWFNAPPASVFMGDTGSLALGGALGCVAVAVKHELVLCIVGGLFVIETLSVIIQVAWYKRTKTRVFLMAPLHHHFEKKGWAESKIVVRFWIISIILGLIGLATLKLR</sequence>
<comment type="subcellular location">
    <subcellularLocation>
        <location evidence="12">Cell membrane</location>
        <topology evidence="12">Multi-pass membrane protein</topology>
    </subcellularLocation>
    <subcellularLocation>
        <location evidence="1">Membrane</location>
        <topology evidence="1">Multi-pass membrane protein</topology>
    </subcellularLocation>
</comment>
<evidence type="ECO:0000256" key="8">
    <source>
        <dbReference type="ARBA" id="ARBA00022989"/>
    </source>
</evidence>
<feature type="transmembrane region" description="Helical" evidence="12">
    <location>
        <begin position="345"/>
        <end position="364"/>
    </location>
</feature>
<reference evidence="14" key="1">
    <citation type="submission" date="2023-05" db="EMBL/GenBank/DDBJ databases">
        <title>Whole genome sequence of Commensalibacter sp.</title>
        <authorList>
            <person name="Charoenyingcharoen P."/>
            <person name="Yukphan P."/>
        </authorList>
    </citation>
    <scope>NUCLEOTIDE SEQUENCE</scope>
    <source>
        <strain evidence="14">TBRC 16381</strain>
    </source>
</reference>
<feature type="transmembrane region" description="Helical" evidence="12">
    <location>
        <begin position="20"/>
        <end position="46"/>
    </location>
</feature>
<dbReference type="RefSeq" id="WP_281447881.1">
    <property type="nucleotide sequence ID" value="NZ_JASBAO010000001.1"/>
</dbReference>
<feature type="transmembrane region" description="Helical" evidence="12">
    <location>
        <begin position="175"/>
        <end position="194"/>
    </location>
</feature>
<keyword evidence="6 12" id="KW-0133">Cell shape</keyword>
<feature type="transmembrane region" description="Helical" evidence="12">
    <location>
        <begin position="76"/>
        <end position="93"/>
    </location>
</feature>
<evidence type="ECO:0000313" key="14">
    <source>
        <dbReference type="EMBL" id="MDI2090758.1"/>
    </source>
</evidence>
<feature type="transmembrane region" description="Helical" evidence="12">
    <location>
        <begin position="137"/>
        <end position="155"/>
    </location>
</feature>
<evidence type="ECO:0000256" key="5">
    <source>
        <dbReference type="ARBA" id="ARBA00022692"/>
    </source>
</evidence>
<dbReference type="PANTHER" id="PTHR22926">
    <property type="entry name" value="PHOSPHO-N-ACETYLMURAMOYL-PENTAPEPTIDE-TRANSFERASE"/>
    <property type="match status" value="1"/>
</dbReference>
<evidence type="ECO:0000256" key="13">
    <source>
        <dbReference type="NCBIfam" id="TIGR00445"/>
    </source>
</evidence>
<evidence type="ECO:0000256" key="3">
    <source>
        <dbReference type="ARBA" id="ARBA00022618"/>
    </source>
</evidence>
<evidence type="ECO:0000256" key="10">
    <source>
        <dbReference type="ARBA" id="ARBA00023306"/>
    </source>
</evidence>
<feature type="transmembrane region" description="Helical" evidence="12">
    <location>
        <begin position="99"/>
        <end position="117"/>
    </location>
</feature>
<keyword evidence="10 12" id="KW-0131">Cell cycle</keyword>
<dbReference type="HAMAP" id="MF_00038">
    <property type="entry name" value="MraY"/>
    <property type="match status" value="1"/>
</dbReference>
<dbReference type="InterPro" id="IPR000715">
    <property type="entry name" value="Glycosyl_transferase_4"/>
</dbReference>
<dbReference type="EMBL" id="JASBAO010000001">
    <property type="protein sequence ID" value="MDI2090758.1"/>
    <property type="molecule type" value="Genomic_DNA"/>
</dbReference>
<organism evidence="14 15">
    <name type="scientific">Commensalibacter oyaizuii</name>
    <dbReference type="NCBI Taxonomy" id="3043873"/>
    <lineage>
        <taxon>Bacteria</taxon>
        <taxon>Pseudomonadati</taxon>
        <taxon>Pseudomonadota</taxon>
        <taxon>Alphaproteobacteria</taxon>
        <taxon>Acetobacterales</taxon>
        <taxon>Acetobacteraceae</taxon>
    </lineage>
</organism>
<comment type="function">
    <text evidence="12">Catalyzes the initial step of the lipid cycle reactions in the biosynthesis of the cell wall peptidoglycan: transfers peptidoglycan precursor phospho-MurNAc-pentapeptide from UDP-MurNAc-pentapeptide onto the lipid carrier undecaprenyl phosphate, yielding undecaprenyl-pyrophosphoryl-MurNAc-pentapeptide, known as lipid I.</text>
</comment>
<protein>
    <recommendedName>
        <fullName evidence="12 13">Phospho-N-acetylmuramoyl-pentapeptide-transferase</fullName>
        <ecNumber evidence="12 13">2.7.8.13</ecNumber>
    </recommendedName>
    <alternativeName>
        <fullName evidence="12">UDP-MurNAc-pentapeptide phosphotransferase</fullName>
    </alternativeName>
</protein>
<comment type="caution">
    <text evidence="14">The sequence shown here is derived from an EMBL/GenBank/DDBJ whole genome shotgun (WGS) entry which is preliminary data.</text>
</comment>
<dbReference type="InterPro" id="IPR018480">
    <property type="entry name" value="PNAcMuramoyl-5peptid_Trfase_CS"/>
</dbReference>
<keyword evidence="4 12" id="KW-0808">Transferase</keyword>
<evidence type="ECO:0000256" key="2">
    <source>
        <dbReference type="ARBA" id="ARBA00005583"/>
    </source>
</evidence>
<comment type="cofactor">
    <cofactor evidence="12">
        <name>Mg(2+)</name>
        <dbReference type="ChEBI" id="CHEBI:18420"/>
    </cofactor>
</comment>
<dbReference type="GO" id="GO:0016740">
    <property type="term" value="F:transferase activity"/>
    <property type="evidence" value="ECO:0007669"/>
    <property type="project" value="UniProtKB-KW"/>
</dbReference>
<proteinExistence type="inferred from homology"/>
<evidence type="ECO:0000256" key="4">
    <source>
        <dbReference type="ARBA" id="ARBA00022679"/>
    </source>
</evidence>
<evidence type="ECO:0000256" key="9">
    <source>
        <dbReference type="ARBA" id="ARBA00023136"/>
    </source>
</evidence>
<dbReference type="Pfam" id="PF00953">
    <property type="entry name" value="Glycos_transf_4"/>
    <property type="match status" value="1"/>
</dbReference>
<dbReference type="CDD" id="cd06852">
    <property type="entry name" value="GT_MraY"/>
    <property type="match status" value="1"/>
</dbReference>
<keyword evidence="9 12" id="KW-0472">Membrane</keyword>
<name>A0ABT6Q0Y5_9PROT</name>
<dbReference type="PROSITE" id="PS01348">
    <property type="entry name" value="MRAY_2"/>
    <property type="match status" value="1"/>
</dbReference>
<dbReference type="PANTHER" id="PTHR22926:SF5">
    <property type="entry name" value="PHOSPHO-N-ACETYLMURAMOYL-PENTAPEPTIDE-TRANSFERASE HOMOLOG"/>
    <property type="match status" value="1"/>
</dbReference>
<evidence type="ECO:0000256" key="6">
    <source>
        <dbReference type="ARBA" id="ARBA00022960"/>
    </source>
</evidence>
<feature type="transmembrane region" description="Helical" evidence="12">
    <location>
        <begin position="206"/>
        <end position="226"/>
    </location>
</feature>
<keyword evidence="11 12" id="KW-0961">Cell wall biogenesis/degradation</keyword>
<dbReference type="Pfam" id="PF10555">
    <property type="entry name" value="MraY_sig1"/>
    <property type="match status" value="1"/>
</dbReference>
<feature type="transmembrane region" description="Helical" evidence="12">
    <location>
        <begin position="246"/>
        <end position="263"/>
    </location>
</feature>
<keyword evidence="8 12" id="KW-1133">Transmembrane helix</keyword>
<keyword evidence="7 12" id="KW-0573">Peptidoglycan synthesis</keyword>
<gene>
    <name evidence="12 14" type="primary">mraY</name>
    <name evidence="14" type="ORF">QJV27_05060</name>
</gene>
<keyword evidence="12" id="KW-1003">Cell membrane</keyword>
<feature type="transmembrane region" description="Helical" evidence="12">
    <location>
        <begin position="297"/>
        <end position="318"/>
    </location>
</feature>
<keyword evidence="12" id="KW-0479">Metal-binding</keyword>
<evidence type="ECO:0000256" key="12">
    <source>
        <dbReference type="HAMAP-Rule" id="MF_00038"/>
    </source>
</evidence>
<keyword evidence="12" id="KW-0460">Magnesium</keyword>
<comment type="catalytic activity">
    <reaction evidence="12">
        <text>UDP-N-acetyl-alpha-D-muramoyl-L-alanyl-gamma-D-glutamyl-meso-2,6-diaminopimeloyl-D-alanyl-D-alanine + di-trans,octa-cis-undecaprenyl phosphate = di-trans,octa-cis-undecaprenyl diphospho-N-acetyl-alpha-D-muramoyl-L-alanyl-D-glutamyl-meso-2,6-diaminopimeloyl-D-alanyl-D-alanine + UMP</text>
        <dbReference type="Rhea" id="RHEA:28386"/>
        <dbReference type="ChEBI" id="CHEBI:57865"/>
        <dbReference type="ChEBI" id="CHEBI:60392"/>
        <dbReference type="ChEBI" id="CHEBI:61386"/>
        <dbReference type="ChEBI" id="CHEBI:61387"/>
        <dbReference type="EC" id="2.7.8.13"/>
    </reaction>
</comment>
<dbReference type="InterPro" id="IPR003524">
    <property type="entry name" value="PNAcMuramoyl-5peptid_Trfase"/>
</dbReference>
<comment type="pathway">
    <text evidence="12">Cell wall biogenesis; peptidoglycan biosynthesis.</text>
</comment>
<keyword evidence="3 12" id="KW-0132">Cell division</keyword>